<dbReference type="Pfam" id="PF07774">
    <property type="entry name" value="EMC1_C"/>
    <property type="match status" value="1"/>
</dbReference>
<evidence type="ECO:0000256" key="3">
    <source>
        <dbReference type="ARBA" id="ARBA00011276"/>
    </source>
</evidence>
<keyword evidence="9 11" id="KW-0472">Membrane</keyword>
<feature type="chain" id="PRO_5031108219" description="ER membrane protein complex subunit 1" evidence="12">
    <location>
        <begin position="22"/>
        <end position="1033"/>
    </location>
</feature>
<dbReference type="InterPro" id="IPR011047">
    <property type="entry name" value="Quinoprotein_ADH-like_sf"/>
</dbReference>
<feature type="signal peptide" evidence="12">
    <location>
        <begin position="1"/>
        <end position="21"/>
    </location>
</feature>
<proteinExistence type="inferred from homology"/>
<evidence type="ECO:0000256" key="10">
    <source>
        <dbReference type="ARBA" id="ARBA00023180"/>
    </source>
</evidence>
<name>A0A7R9XWX9_9VIRI</name>
<dbReference type="InterPro" id="IPR011678">
    <property type="entry name" value="EMC1_C"/>
</dbReference>
<dbReference type="PANTHER" id="PTHR21573:SF0">
    <property type="entry name" value="ER MEMBRANE PROTEIN COMPLEX SUBUNIT 1"/>
    <property type="match status" value="1"/>
</dbReference>
<evidence type="ECO:0000259" key="14">
    <source>
        <dbReference type="Pfam" id="PF25293"/>
    </source>
</evidence>
<evidence type="ECO:0000256" key="9">
    <source>
        <dbReference type="ARBA" id="ARBA00023136"/>
    </source>
</evidence>
<evidence type="ECO:0000256" key="4">
    <source>
        <dbReference type="ARBA" id="ARBA00020824"/>
    </source>
</evidence>
<keyword evidence="6 12" id="KW-0732">Signal</keyword>
<dbReference type="EMBL" id="HBDZ01003163">
    <property type="protein sequence ID" value="CAD8232356.1"/>
    <property type="molecule type" value="Transcribed_RNA"/>
</dbReference>
<evidence type="ECO:0000256" key="7">
    <source>
        <dbReference type="ARBA" id="ARBA00022824"/>
    </source>
</evidence>
<evidence type="ECO:0000256" key="11">
    <source>
        <dbReference type="SAM" id="Phobius"/>
    </source>
</evidence>
<dbReference type="GO" id="GO:0072546">
    <property type="term" value="C:EMC complex"/>
    <property type="evidence" value="ECO:0007669"/>
    <property type="project" value="InterPro"/>
</dbReference>
<protein>
    <recommendedName>
        <fullName evidence="4">ER membrane protein complex subunit 1</fullName>
    </recommendedName>
</protein>
<accession>A0A7R9XWX9</accession>
<feature type="transmembrane region" description="Helical" evidence="11">
    <location>
        <begin position="1000"/>
        <end position="1023"/>
    </location>
</feature>
<dbReference type="InterPro" id="IPR058545">
    <property type="entry name" value="Beta-prop_EMC1_1st"/>
</dbReference>
<reference evidence="15" key="1">
    <citation type="submission" date="2021-01" db="EMBL/GenBank/DDBJ databases">
        <authorList>
            <person name="Corre E."/>
            <person name="Pelletier E."/>
            <person name="Niang G."/>
            <person name="Scheremetjew M."/>
            <person name="Finn R."/>
            <person name="Kale V."/>
            <person name="Holt S."/>
            <person name="Cochrane G."/>
            <person name="Meng A."/>
            <person name="Brown T."/>
            <person name="Cohen L."/>
        </authorList>
    </citation>
    <scope>NUCLEOTIDE SEQUENCE</scope>
    <source>
        <strain evidence="15">CCMP1413</strain>
    </source>
</reference>
<organism evidence="15">
    <name type="scientific">Prasinoderma coloniale</name>
    <dbReference type="NCBI Taxonomy" id="156133"/>
    <lineage>
        <taxon>Eukaryota</taxon>
        <taxon>Viridiplantae</taxon>
        <taxon>Prasinodermophyta</taxon>
        <taxon>Prasinodermophyceae</taxon>
        <taxon>Prasinodermales</taxon>
        <taxon>Prasinodermaceae</taxon>
        <taxon>Prasinoderma</taxon>
    </lineage>
</organism>
<comment type="similarity">
    <text evidence="2">Belongs to the EMC1 family.</text>
</comment>
<dbReference type="SUPFAM" id="SSF50998">
    <property type="entry name" value="Quinoprotein alcohol dehydrogenase-like"/>
    <property type="match status" value="1"/>
</dbReference>
<evidence type="ECO:0000313" key="15">
    <source>
        <dbReference type="EMBL" id="CAD8232356.1"/>
    </source>
</evidence>
<dbReference type="Pfam" id="PF25293">
    <property type="entry name" value="Beta-prop_EMC1_N"/>
    <property type="match status" value="1"/>
</dbReference>
<dbReference type="PANTHER" id="PTHR21573">
    <property type="entry name" value="ER MEMBRANE PROTEIN COMPLEX SUBUNIT 1"/>
    <property type="match status" value="1"/>
</dbReference>
<dbReference type="GO" id="GO:0034975">
    <property type="term" value="P:protein folding in endoplasmic reticulum"/>
    <property type="evidence" value="ECO:0007669"/>
    <property type="project" value="TreeGrafter"/>
</dbReference>
<evidence type="ECO:0000256" key="8">
    <source>
        <dbReference type="ARBA" id="ARBA00022989"/>
    </source>
</evidence>
<gene>
    <name evidence="15" type="ORF">PCOL08062_LOCUS2480</name>
</gene>
<comment type="subcellular location">
    <subcellularLocation>
        <location evidence="1">Endoplasmic reticulum membrane</location>
        <topology evidence="1">Single-pass type I membrane protein</topology>
    </subcellularLocation>
</comment>
<dbReference type="AlphaFoldDB" id="A0A7R9XWX9"/>
<keyword evidence="10" id="KW-0325">Glycoprotein</keyword>
<feature type="domain" description="ER membrane protein complex subunit 1 C-terminal" evidence="13">
    <location>
        <begin position="813"/>
        <end position="1032"/>
    </location>
</feature>
<keyword evidence="8 11" id="KW-1133">Transmembrane helix</keyword>
<evidence type="ECO:0000256" key="2">
    <source>
        <dbReference type="ARBA" id="ARBA00007904"/>
    </source>
</evidence>
<comment type="subunit">
    <text evidence="3">Component of the ER membrane protein complex (EMC).</text>
</comment>
<sequence length="1033" mass="107354">MVASAALALLAAALAPRAARALTADQVGVIDWHAQGIGEVAHVLLPAARRRHAYVAGASGALACIELKTGELAWRHVLDDGDEADALTWAGGALVSLSGGGKHLRAWAPEDGTLLWETLVYGGDEAAQDPRRTAVALLALRTDADRDGEPDLAVLSAGGVSVHSAVDGELVWASDAATKLAATDARPVAMYQPLVEGSGADALVVAALADVTSGAAGTLEALRYDVQLGDIERSASQRLPKEVATGAGLAVAGQGTALVGVSAAGDALVVATAEAAGKKIKAAQYPLAGIVDTNAPGSRVAAHALGEDAPAGAIGLRARGADGSVVSGAVLSVSAAAPPRVIHAVPAGAAATAAVIAPKSAAVLGAIVDASAADATRLTVFDFSDGSIVSTMDVDGRGGAAHGGAVLATLSVYTRKDGSAGYRCVLASEDHSLALMQQGVVAWEREEALASIVTAHFVELPVDESAGAVPVASSRSPDELWRMQVLNMKLSLRLATRAEYEELQVLRAADPSKTNPHRDPVGLRQLIVCLTAAGKVFGLHSGDGRALWSAYLGAGAAGDGALRAVLPWREGGEDGTEHELLALGAVPGGATTRAMWIRASDGAVLAEEVLPIAATRAIPLAGEAFEGSRGERPVLLVGASGELHLVGVTGGDAADPIAAADAREALASRASKVFYYESDEVSGEIRGYGLVPDAAAAVGVRRAPLWQLTLPPSERMEAVVERTADAVHTQVKVLGDRSALYKYLGPNTAAVFATAVRAQDDEDGAESGADASVGSAPVVPGLVVYILDTATGRVLYRTLHLGSSGPVQAAFYENWVVYHYWSEEAMRNEMSVLELFDDTRDRPSHIKEGIMRLLGAEVEAPTASSHSLPPLRVLAQTYYIPMSARAMAATSTAQGVTARQVLLGTGTDQVLALDRRLLDPRRPLKPTAASKEERLPPYSEMLPVDPRRMLTHKHTVAKLRLIEVAPTHLESTCLVFAVGLDRYLTRLAPSRSYDTISDSFNYLLLTVTVVGMVVATLVASKLAHRKDLARRWK</sequence>
<feature type="domain" description="EMC1 first beta-propeller" evidence="14">
    <location>
        <begin position="21"/>
        <end position="447"/>
    </location>
</feature>
<evidence type="ECO:0000256" key="12">
    <source>
        <dbReference type="SAM" id="SignalP"/>
    </source>
</evidence>
<keyword evidence="5 11" id="KW-0812">Transmembrane</keyword>
<dbReference type="InterPro" id="IPR026895">
    <property type="entry name" value="EMC1"/>
</dbReference>
<evidence type="ECO:0000256" key="5">
    <source>
        <dbReference type="ARBA" id="ARBA00022692"/>
    </source>
</evidence>
<dbReference type="InterPro" id="IPR015943">
    <property type="entry name" value="WD40/YVTN_repeat-like_dom_sf"/>
</dbReference>
<evidence type="ECO:0000256" key="1">
    <source>
        <dbReference type="ARBA" id="ARBA00004115"/>
    </source>
</evidence>
<dbReference type="Gene3D" id="2.130.10.10">
    <property type="entry name" value="YVTN repeat-like/Quinoprotein amine dehydrogenase"/>
    <property type="match status" value="1"/>
</dbReference>
<evidence type="ECO:0000259" key="13">
    <source>
        <dbReference type="Pfam" id="PF07774"/>
    </source>
</evidence>
<evidence type="ECO:0000256" key="6">
    <source>
        <dbReference type="ARBA" id="ARBA00022729"/>
    </source>
</evidence>
<keyword evidence="7" id="KW-0256">Endoplasmic reticulum</keyword>